<sequence length="321" mass="35356">MPHQRHRQRGAALLLAMLVVALVASLAAAATWQQYHSVQAETDERAQVQARWLIAGALDWSKIILHLDARAGNTDHLNEPWSVPLEEAKLGTFLNAENNVAQNANTDLADAFFSGGMQDLNGRLNVTNLVKNNTVDTATLEIFEHLFASLGLAPELAKDMAQKYLESTRSALDADVALSPTCTQELTWLGLSTQQIHLLEPYITVLPQRTRINLNTASERVLAAVLPGNETQTAAARLAAVRNLTPFTSVADASALLEGDALSSELFSVASDFFLVNGKLRLEGLEVLDRYVLRRDGQRIRTVRRECTDPGWRMQHMQLPS</sequence>
<feature type="domain" description="T2SS protein K first SAM-like" evidence="4">
    <location>
        <begin position="122"/>
        <end position="207"/>
    </location>
</feature>
<dbReference type="PANTHER" id="PTHR38831">
    <property type="entry name" value="TYPE II SECRETION SYSTEM PROTEIN K"/>
    <property type="match status" value="1"/>
</dbReference>
<dbReference type="GO" id="GO:0005886">
    <property type="term" value="C:plasma membrane"/>
    <property type="evidence" value="ECO:0007669"/>
    <property type="project" value="UniProtKB-SubCell"/>
</dbReference>
<keyword evidence="1" id="KW-0997">Cell inner membrane</keyword>
<keyword evidence="2" id="KW-0732">Signal</keyword>
<dbReference type="InterPro" id="IPR005628">
    <property type="entry name" value="GspK"/>
</dbReference>
<feature type="domain" description="T2SS protein K second SAM-like" evidence="3">
    <location>
        <begin position="212"/>
        <end position="263"/>
    </location>
</feature>
<dbReference type="InterPro" id="IPR045584">
    <property type="entry name" value="Pilin-like"/>
</dbReference>
<dbReference type="EMBL" id="STFG01000002">
    <property type="protein sequence ID" value="THU04634.1"/>
    <property type="molecule type" value="Genomic_DNA"/>
</dbReference>
<dbReference type="Pfam" id="PF03934">
    <property type="entry name" value="T2SSK"/>
    <property type="match status" value="1"/>
</dbReference>
<dbReference type="NCBIfam" id="NF037980">
    <property type="entry name" value="T2SS_GspK"/>
    <property type="match status" value="1"/>
</dbReference>
<dbReference type="AlphaFoldDB" id="A0A4S8FDG7"/>
<keyword evidence="1" id="KW-0813">Transport</keyword>
<evidence type="ECO:0000313" key="5">
    <source>
        <dbReference type="EMBL" id="THU04634.1"/>
    </source>
</evidence>
<evidence type="ECO:0000256" key="1">
    <source>
        <dbReference type="PIRNR" id="PIRNR002786"/>
    </source>
</evidence>
<dbReference type="GO" id="GO:0009306">
    <property type="term" value="P:protein secretion"/>
    <property type="evidence" value="ECO:0007669"/>
    <property type="project" value="InterPro"/>
</dbReference>
<accession>A0A4S8FDG7</accession>
<feature type="chain" id="PRO_5020533188" description="Type II secretion system protein K" evidence="2">
    <location>
        <begin position="30"/>
        <end position="321"/>
    </location>
</feature>
<feature type="signal peptide" evidence="2">
    <location>
        <begin position="1"/>
        <end position="29"/>
    </location>
</feature>
<comment type="caution">
    <text evidence="5">The sequence shown here is derived from an EMBL/GenBank/DDBJ whole genome shotgun (WGS) entry which is preliminary data.</text>
</comment>
<dbReference type="InterPro" id="IPR049031">
    <property type="entry name" value="T2SSK_SAM-like_1st"/>
</dbReference>
<comment type="subcellular location">
    <subcellularLocation>
        <location evidence="1">Cell inner membrane</location>
    </subcellularLocation>
</comment>
<dbReference type="OrthoDB" id="5293133at2"/>
<evidence type="ECO:0000259" key="4">
    <source>
        <dbReference type="Pfam" id="PF21687"/>
    </source>
</evidence>
<dbReference type="PIRSF" id="PIRSF002786">
    <property type="entry name" value="XcpX"/>
    <property type="match status" value="1"/>
</dbReference>
<dbReference type="InterPro" id="IPR049179">
    <property type="entry name" value="T2SSK_SAM-like_2nd"/>
</dbReference>
<gene>
    <name evidence="5" type="ORF">E9531_04035</name>
</gene>
<evidence type="ECO:0000259" key="3">
    <source>
        <dbReference type="Pfam" id="PF03934"/>
    </source>
</evidence>
<dbReference type="SUPFAM" id="SSF54523">
    <property type="entry name" value="Pili subunits"/>
    <property type="match status" value="1"/>
</dbReference>
<proteinExistence type="inferred from homology"/>
<evidence type="ECO:0000256" key="2">
    <source>
        <dbReference type="SAM" id="SignalP"/>
    </source>
</evidence>
<protein>
    <recommendedName>
        <fullName evidence="1">Type II secretion system protein K</fullName>
    </recommendedName>
</protein>
<keyword evidence="1" id="KW-1003">Cell membrane</keyword>
<dbReference type="PANTHER" id="PTHR38831:SF1">
    <property type="entry name" value="TYPE II SECRETION SYSTEM PROTEIN K-RELATED"/>
    <property type="match status" value="1"/>
</dbReference>
<organism evidence="5 6">
    <name type="scientific">Lampropedia puyangensis</name>
    <dbReference type="NCBI Taxonomy" id="1330072"/>
    <lineage>
        <taxon>Bacteria</taxon>
        <taxon>Pseudomonadati</taxon>
        <taxon>Pseudomonadota</taxon>
        <taxon>Betaproteobacteria</taxon>
        <taxon>Burkholderiales</taxon>
        <taxon>Comamonadaceae</taxon>
        <taxon>Lampropedia</taxon>
    </lineage>
</organism>
<keyword evidence="1" id="KW-0472">Membrane</keyword>
<comment type="similarity">
    <text evidence="1">Belongs to the GSP K family.</text>
</comment>
<dbReference type="Proteomes" id="UP000308917">
    <property type="component" value="Unassembled WGS sequence"/>
</dbReference>
<dbReference type="Pfam" id="PF21687">
    <property type="entry name" value="T2SSK_1st"/>
    <property type="match status" value="1"/>
</dbReference>
<reference evidence="5 6" key="1">
    <citation type="journal article" date="2015" name="Antonie Van Leeuwenhoek">
        <title>Lampropedia puyangensis sp. nov., isolated from symptomatic bark of Populus ? euramericana canker and emended description of Lampropedia hyalina (Ehrenberg 1832) Lee et al. 2004.</title>
        <authorList>
            <person name="Li Y."/>
            <person name="Wang T."/>
            <person name="Piao C.G."/>
            <person name="Wang L.F."/>
            <person name="Tian G.Z."/>
            <person name="Zhu T.H."/>
            <person name="Guo M.W."/>
        </authorList>
    </citation>
    <scope>NUCLEOTIDE SEQUENCE [LARGE SCALE GENOMIC DNA]</scope>
    <source>
        <strain evidence="5 6">2-bin</strain>
    </source>
</reference>
<keyword evidence="6" id="KW-1185">Reference proteome</keyword>
<name>A0A4S8FDG7_9BURK</name>
<evidence type="ECO:0000313" key="6">
    <source>
        <dbReference type="Proteomes" id="UP000308917"/>
    </source>
</evidence>